<evidence type="ECO:0000256" key="1">
    <source>
        <dbReference type="ARBA" id="ARBA00001966"/>
    </source>
</evidence>
<accession>A0A0N4V9R4</accession>
<feature type="binding site" evidence="9">
    <location>
        <position position="220"/>
    </location>
    <ligand>
        <name>[4Fe-4S] cluster</name>
        <dbReference type="ChEBI" id="CHEBI:49883"/>
    </ligand>
</feature>
<keyword evidence="3 9" id="KW-0004">4Fe-4S</keyword>
<comment type="caution">
    <text evidence="9">Lacks conserved residue(s) required for the propagation of feature annotation.</text>
</comment>
<keyword evidence="4 9" id="KW-0963">Cytoplasm</keyword>
<dbReference type="GO" id="GO:0005758">
    <property type="term" value="C:mitochondrial intermembrane space"/>
    <property type="evidence" value="ECO:0007669"/>
    <property type="project" value="UniProtKB-SubCell"/>
</dbReference>
<dbReference type="EMBL" id="UXUI01008616">
    <property type="protein sequence ID" value="VDD91956.1"/>
    <property type="molecule type" value="Genomic_DNA"/>
</dbReference>
<evidence type="ECO:0000259" key="10">
    <source>
        <dbReference type="Pfam" id="PF05093"/>
    </source>
</evidence>
<comment type="cofactor">
    <cofactor evidence="9">
        <name>[2Fe-2S] cluster</name>
        <dbReference type="ChEBI" id="CHEBI:190135"/>
    </cofactor>
</comment>
<comment type="domain">
    <text evidence="9">The C-terminal domain binds 2 Fe-S clusters but is otherwise mostly in an intrinsically disordered conformation.</text>
</comment>
<evidence type="ECO:0000256" key="8">
    <source>
        <dbReference type="ARBA" id="ARBA00023128"/>
    </source>
</evidence>
<dbReference type="OrthoDB" id="311633at2759"/>
<feature type="binding site" evidence="9">
    <location>
        <position position="199"/>
    </location>
    <ligand>
        <name>[2Fe-2S] cluster</name>
        <dbReference type="ChEBI" id="CHEBI:190135"/>
    </ligand>
</feature>
<dbReference type="InterPro" id="IPR007785">
    <property type="entry name" value="Anamorsin"/>
</dbReference>
<evidence type="ECO:0000256" key="6">
    <source>
        <dbReference type="ARBA" id="ARBA00023004"/>
    </source>
</evidence>
<dbReference type="PANTHER" id="PTHR13273">
    <property type="entry name" value="ANAMORSIN"/>
    <property type="match status" value="1"/>
</dbReference>
<reference evidence="11 12" key="2">
    <citation type="submission" date="2018-10" db="EMBL/GenBank/DDBJ databases">
        <authorList>
            <consortium name="Pathogen Informatics"/>
        </authorList>
    </citation>
    <scope>NUCLEOTIDE SEQUENCE [LARGE SCALE GENOMIC DNA]</scope>
</reference>
<feature type="binding site" evidence="9">
    <location>
        <position position="223"/>
    </location>
    <ligand>
        <name>[4Fe-4S] cluster</name>
        <dbReference type="ChEBI" id="CHEBI:49883"/>
    </ligand>
</feature>
<name>A0A0N4V9R4_ENTVE</name>
<comment type="domain">
    <text evidence="9">The N-terminal domain has structural similarity with S-adenosyl-L-methionine-dependent methyltransferases, but does not bind S-adenosyl-L-methionine. It is required for correct assembly of the 2 Fe-S clusters.</text>
</comment>
<keyword evidence="9" id="KW-0001">2Fe-2S</keyword>
<proteinExistence type="inferred from homology"/>
<feature type="binding site" evidence="9">
    <location>
        <position position="231"/>
    </location>
    <ligand>
        <name>[4Fe-4S] cluster</name>
        <dbReference type="ChEBI" id="CHEBI:49883"/>
    </ligand>
</feature>
<keyword evidence="6 9" id="KW-0408">Iron</keyword>
<evidence type="ECO:0000256" key="9">
    <source>
        <dbReference type="HAMAP-Rule" id="MF_03115"/>
    </source>
</evidence>
<feature type="domain" description="Anamorsin C-terminal" evidence="10">
    <location>
        <begin position="181"/>
        <end position="213"/>
    </location>
</feature>
<protein>
    <recommendedName>
        <fullName evidence="9">Anamorsin homolog</fullName>
    </recommendedName>
    <alternativeName>
        <fullName evidence="9">Fe-S cluster assembly protein DRE2 homolog</fullName>
    </alternativeName>
</protein>
<evidence type="ECO:0000256" key="2">
    <source>
        <dbReference type="ARBA" id="ARBA00008169"/>
    </source>
</evidence>
<dbReference type="InterPro" id="IPR046408">
    <property type="entry name" value="CIAPIN1"/>
</dbReference>
<feature type="domain" description="Anamorsin C-terminal" evidence="10">
    <location>
        <begin position="217"/>
        <end position="247"/>
    </location>
</feature>
<organism evidence="13">
    <name type="scientific">Enterobius vermicularis</name>
    <name type="common">Human pinworm</name>
    <dbReference type="NCBI Taxonomy" id="51028"/>
    <lineage>
        <taxon>Eukaryota</taxon>
        <taxon>Metazoa</taxon>
        <taxon>Ecdysozoa</taxon>
        <taxon>Nematoda</taxon>
        <taxon>Chromadorea</taxon>
        <taxon>Rhabditida</taxon>
        <taxon>Spirurina</taxon>
        <taxon>Oxyuridomorpha</taxon>
        <taxon>Oxyuroidea</taxon>
        <taxon>Oxyuridae</taxon>
        <taxon>Enterobius</taxon>
    </lineage>
</organism>
<dbReference type="Pfam" id="PF05093">
    <property type="entry name" value="CIAPIN1"/>
    <property type="match status" value="2"/>
</dbReference>
<evidence type="ECO:0000256" key="3">
    <source>
        <dbReference type="ARBA" id="ARBA00022485"/>
    </source>
</evidence>
<dbReference type="HAMAP" id="MF_03115">
    <property type="entry name" value="Anamorsin"/>
    <property type="match status" value="1"/>
</dbReference>
<evidence type="ECO:0000313" key="11">
    <source>
        <dbReference type="EMBL" id="VDD91956.1"/>
    </source>
</evidence>
<evidence type="ECO:0000256" key="7">
    <source>
        <dbReference type="ARBA" id="ARBA00023014"/>
    </source>
</evidence>
<feature type="binding site" evidence="9">
    <location>
        <position position="196"/>
    </location>
    <ligand>
        <name>[2Fe-2S] cluster</name>
        <dbReference type="ChEBI" id="CHEBI:190135"/>
    </ligand>
</feature>
<dbReference type="WBParaSite" id="EVEC_0000718601-mRNA-1">
    <property type="protein sequence ID" value="EVEC_0000718601-mRNA-1"/>
    <property type="gene ID" value="EVEC_0000718601"/>
</dbReference>
<feature type="short sequence motif" description="Cx2C motif 2" evidence="9">
    <location>
        <begin position="231"/>
        <end position="234"/>
    </location>
</feature>
<keyword evidence="8 9" id="KW-0496">Mitochondrion</keyword>
<dbReference type="AlphaFoldDB" id="A0A0N4V9R4"/>
<feature type="short sequence motif" description="Cx2C motif 1" evidence="9">
    <location>
        <begin position="220"/>
        <end position="223"/>
    </location>
</feature>
<reference evidence="13" key="1">
    <citation type="submission" date="2017-02" db="UniProtKB">
        <authorList>
            <consortium name="WormBaseParasite"/>
        </authorList>
    </citation>
    <scope>IDENTIFICATION</scope>
</reference>
<feature type="binding site" evidence="9">
    <location>
        <position position="201"/>
    </location>
    <ligand>
        <name>[2Fe-2S] cluster</name>
        <dbReference type="ChEBI" id="CHEBI:190135"/>
    </ligand>
</feature>
<evidence type="ECO:0000313" key="13">
    <source>
        <dbReference type="WBParaSite" id="EVEC_0000718601-mRNA-1"/>
    </source>
</evidence>
<feature type="binding site" evidence="9">
    <location>
        <position position="183"/>
    </location>
    <ligand>
        <name>[2Fe-2S] cluster</name>
        <dbReference type="ChEBI" id="CHEBI:190135"/>
    </ligand>
</feature>
<dbReference type="GO" id="GO:0009055">
    <property type="term" value="F:electron transfer activity"/>
    <property type="evidence" value="ECO:0007669"/>
    <property type="project" value="UniProtKB-UniRule"/>
</dbReference>
<comment type="function">
    <text evidence="9">Component of the cytosolic iron-sulfur (Fe-S) protein assembly (CIA) machinery. Required for the maturation of extramitochondrial Fe-S proteins. Part of an electron transfer chain functioning in an early step of cytosolic Fe-S biogenesis, facilitating the de novo assembly of a [4Fe-4S] cluster on the cytosolic Fe-S scaffold complex. Electrons are transferred from NADPH via a FAD- and FMN-containing diflavin oxidoreductase. Together with the diflavin oxidoreductase, also required for the assembly of the diferric tyrosyl radical cofactor of ribonucleotide reductase (RNR), probably by providing electrons for reduction during radical cofactor maturation in the catalytic small subunit.</text>
</comment>
<evidence type="ECO:0000256" key="4">
    <source>
        <dbReference type="ARBA" id="ARBA00022490"/>
    </source>
</evidence>
<comment type="subunit">
    <text evidence="9">Monomer.</text>
</comment>
<dbReference type="PANTHER" id="PTHR13273:SF14">
    <property type="entry name" value="ANAMORSIN"/>
    <property type="match status" value="1"/>
</dbReference>
<dbReference type="GO" id="GO:0051539">
    <property type="term" value="F:4 iron, 4 sulfur cluster binding"/>
    <property type="evidence" value="ECO:0007669"/>
    <property type="project" value="UniProtKB-KW"/>
</dbReference>
<feature type="binding site" evidence="9">
    <location>
        <position position="234"/>
    </location>
    <ligand>
        <name>[4Fe-4S] cluster</name>
        <dbReference type="ChEBI" id="CHEBI:49883"/>
    </ligand>
</feature>
<dbReference type="GO" id="GO:0051537">
    <property type="term" value="F:2 iron, 2 sulfur cluster binding"/>
    <property type="evidence" value="ECO:0007669"/>
    <property type="project" value="UniProtKB-UniRule"/>
</dbReference>
<keyword evidence="7 9" id="KW-0411">Iron-sulfur</keyword>
<evidence type="ECO:0000313" key="12">
    <source>
        <dbReference type="Proteomes" id="UP000274131"/>
    </source>
</evidence>
<comment type="domain">
    <text evidence="9">The twin Cx2C motifs are involved in the recognition by the mitochondrial MIA40-ERV1 disulfide relay system. The formation of 2 disulfide bonds in the Cx2C motifs through dithiol/disulfide exchange reactions effectively traps the protein in the mitochondrial intermembrane space.</text>
</comment>
<keyword evidence="12" id="KW-1185">Reference proteome</keyword>
<sequence length="258" mass="28591">MAHIFIYSFICSFANRVFYFQFSILEEKHLVSDVLVEENNRFSKLDVVLATAEKCNANEIYDNAVIICSSDAQIPHCLSNAFLFLKPNGKLFFNTKGCNISDVKKQMMFSGFLETTVEQGMKSDASCVRSKKPDFAVGHTAPLSLPIVQKVWNLDDDTLIDEDALLNEEDLKLPSASELKAECSDANNSKKKRRPCKNCTCGLAEELEAERQQAPGKKGCGNCALGDAFRCSTCPYLGLPPFKTGDDGRVQIPSVMDM</sequence>
<dbReference type="Proteomes" id="UP000274131">
    <property type="component" value="Unassembled WGS sequence"/>
</dbReference>
<feature type="region of interest" description="Fe-S binding site B" evidence="9">
    <location>
        <begin position="220"/>
        <end position="234"/>
    </location>
</feature>
<dbReference type="GO" id="GO:0016226">
    <property type="term" value="P:iron-sulfur cluster assembly"/>
    <property type="evidence" value="ECO:0007669"/>
    <property type="project" value="UniProtKB-UniRule"/>
</dbReference>
<keyword evidence="5 9" id="KW-0479">Metal-binding</keyword>
<dbReference type="STRING" id="51028.A0A0N4V9R4"/>
<comment type="subcellular location">
    <subcellularLocation>
        <location evidence="9">Cytoplasm</location>
    </subcellularLocation>
    <subcellularLocation>
        <location evidence="9">Mitochondrion intermembrane space</location>
    </subcellularLocation>
</comment>
<gene>
    <name evidence="11" type="ORF">EVEC_LOCUS6707</name>
</gene>
<comment type="similarity">
    <text evidence="2 9">Belongs to the anamorsin family.</text>
</comment>
<comment type="cofactor">
    <cofactor evidence="1 9">
        <name>[4Fe-4S] cluster</name>
        <dbReference type="ChEBI" id="CHEBI:49883"/>
    </cofactor>
</comment>
<evidence type="ECO:0000256" key="5">
    <source>
        <dbReference type="ARBA" id="ARBA00022723"/>
    </source>
</evidence>
<dbReference type="GO" id="GO:0046872">
    <property type="term" value="F:metal ion binding"/>
    <property type="evidence" value="ECO:0007669"/>
    <property type="project" value="UniProtKB-KW"/>
</dbReference>